<dbReference type="AlphaFoldDB" id="A0A5J4TZ96"/>
<evidence type="ECO:0000313" key="1">
    <source>
        <dbReference type="EMBL" id="KAA6363448.1"/>
    </source>
</evidence>
<dbReference type="Proteomes" id="UP000324800">
    <property type="component" value="Unassembled WGS sequence"/>
</dbReference>
<evidence type="ECO:0000313" key="2">
    <source>
        <dbReference type="Proteomes" id="UP000324800"/>
    </source>
</evidence>
<name>A0A5J4TZ96_9EUKA</name>
<accession>A0A5J4TZ96</accession>
<gene>
    <name evidence="1" type="ORF">EZS28_041025</name>
</gene>
<proteinExistence type="predicted"/>
<dbReference type="EMBL" id="SNRW01022904">
    <property type="protein sequence ID" value="KAA6363448.1"/>
    <property type="molecule type" value="Genomic_DNA"/>
</dbReference>
<sequence>MYSDEWYNSGDIVPDQVTPASDAVPLVDSGAGVAGISTEYARGDHQHPFQISSVLPSADTATGEVGTANTYARSDHTHHVNLSNDIPLKDTGTGTAGTSNVYASSTHQHPLNIDPTVANVPLVNATAAANATSDFYSRNDHVHPQQLTYTGPLTSTMFIKNGAQATDVLLANGDSKPISVIAGDGFVAKTGKTLQSAQGVLRHSGDDEESEDDDDYITRGYLYNQYVSKASPDTITGRKIFKNDYFQIQPAGTTNPLILFKNNNNLIEQLVNSNEMILTLNTTDPAGTPLYINYRGTSLSTQYPNSKLVQNYVLNAGTPSSFAGVKCGVLQVNPSVAGTFNEGIRISRQPSNQWSNIQLGCSPDSNSGYINNQWLIGSAGNDALNPLGFTIVKAGQESQANRGLMISADGNTLSFNGVIIAGTGATGGDSSVLYSQGKAVQWGINSSQSGGLYASGQNLYWNARTVLFSSVSP</sequence>
<comment type="caution">
    <text evidence="1">The sequence shown here is derived from an EMBL/GenBank/DDBJ whole genome shotgun (WGS) entry which is preliminary data.</text>
</comment>
<reference evidence="1 2" key="1">
    <citation type="submission" date="2019-03" db="EMBL/GenBank/DDBJ databases">
        <title>Single cell metagenomics reveals metabolic interactions within the superorganism composed of flagellate Streblomastix strix and complex community of Bacteroidetes bacteria on its surface.</title>
        <authorList>
            <person name="Treitli S.C."/>
            <person name="Kolisko M."/>
            <person name="Husnik F."/>
            <person name="Keeling P."/>
            <person name="Hampl V."/>
        </authorList>
    </citation>
    <scope>NUCLEOTIDE SEQUENCE [LARGE SCALE GENOMIC DNA]</scope>
    <source>
        <strain evidence="1">ST1C</strain>
    </source>
</reference>
<organism evidence="1 2">
    <name type="scientific">Streblomastix strix</name>
    <dbReference type="NCBI Taxonomy" id="222440"/>
    <lineage>
        <taxon>Eukaryota</taxon>
        <taxon>Metamonada</taxon>
        <taxon>Preaxostyla</taxon>
        <taxon>Oxymonadida</taxon>
        <taxon>Streblomastigidae</taxon>
        <taxon>Streblomastix</taxon>
    </lineage>
</organism>
<protein>
    <submittedName>
        <fullName evidence="1">Uncharacterized protein</fullName>
    </submittedName>
</protein>